<feature type="transmembrane region" description="Helical" evidence="7">
    <location>
        <begin position="122"/>
        <end position="145"/>
    </location>
</feature>
<evidence type="ECO:0000313" key="9">
    <source>
        <dbReference type="Proteomes" id="UP001564626"/>
    </source>
</evidence>
<comment type="subcellular location">
    <subcellularLocation>
        <location evidence="1">Membrane</location>
        <topology evidence="1">Multi-pass membrane protein</topology>
    </subcellularLocation>
</comment>
<reference evidence="8 9" key="1">
    <citation type="submission" date="2024-08" db="EMBL/GenBank/DDBJ databases">
        <title>Genome mining of Saccharopolyspora cebuensis PGLac3 from Nigerian medicinal plant.</title>
        <authorList>
            <person name="Ezeobiora C.E."/>
            <person name="Igbokwe N.H."/>
            <person name="Amin D.H."/>
            <person name="Mendie U.E."/>
        </authorList>
    </citation>
    <scope>NUCLEOTIDE SEQUENCE [LARGE SCALE GENOMIC DNA]</scope>
    <source>
        <strain evidence="8 9">PGLac3</strain>
    </source>
</reference>
<dbReference type="RefSeq" id="WP_345365771.1">
    <property type="nucleotide sequence ID" value="NZ_BAABII010000016.1"/>
</dbReference>
<feature type="transmembrane region" description="Helical" evidence="7">
    <location>
        <begin position="287"/>
        <end position="305"/>
    </location>
</feature>
<keyword evidence="6 7" id="KW-0472">Membrane</keyword>
<evidence type="ECO:0000256" key="3">
    <source>
        <dbReference type="ARBA" id="ARBA00022475"/>
    </source>
</evidence>
<feature type="transmembrane region" description="Helical" evidence="7">
    <location>
        <begin position="59"/>
        <end position="83"/>
    </location>
</feature>
<evidence type="ECO:0000256" key="2">
    <source>
        <dbReference type="ARBA" id="ARBA00022448"/>
    </source>
</evidence>
<keyword evidence="3" id="KW-1003">Cell membrane</keyword>
<feature type="transmembrane region" description="Helical" evidence="7">
    <location>
        <begin position="237"/>
        <end position="266"/>
    </location>
</feature>
<evidence type="ECO:0000313" key="8">
    <source>
        <dbReference type="EMBL" id="MEY8041433.1"/>
    </source>
</evidence>
<dbReference type="PANTHER" id="PTHR36838:SF1">
    <property type="entry name" value="SLR1864 PROTEIN"/>
    <property type="match status" value="1"/>
</dbReference>
<evidence type="ECO:0000256" key="5">
    <source>
        <dbReference type="ARBA" id="ARBA00022989"/>
    </source>
</evidence>
<proteinExistence type="predicted"/>
<feature type="transmembrane region" description="Helical" evidence="7">
    <location>
        <begin position="6"/>
        <end position="22"/>
    </location>
</feature>
<keyword evidence="2" id="KW-0813">Transport</keyword>
<feature type="transmembrane region" description="Helical" evidence="7">
    <location>
        <begin position="34"/>
        <end position="53"/>
    </location>
</feature>
<dbReference type="Pfam" id="PF03547">
    <property type="entry name" value="Mem_trans"/>
    <property type="match status" value="2"/>
</dbReference>
<keyword evidence="9" id="KW-1185">Reference proteome</keyword>
<name>A0ABV4CLP9_9PSEU</name>
<accession>A0ABV4CLP9</accession>
<evidence type="ECO:0000256" key="6">
    <source>
        <dbReference type="ARBA" id="ARBA00023136"/>
    </source>
</evidence>
<dbReference type="PANTHER" id="PTHR36838">
    <property type="entry name" value="AUXIN EFFLUX CARRIER FAMILY PROTEIN"/>
    <property type="match status" value="1"/>
</dbReference>
<dbReference type="EMBL" id="JBGEHV010000036">
    <property type="protein sequence ID" value="MEY8041433.1"/>
    <property type="molecule type" value="Genomic_DNA"/>
</dbReference>
<comment type="caution">
    <text evidence="8">The sequence shown here is derived from an EMBL/GenBank/DDBJ whole genome shotgun (WGS) entry which is preliminary data.</text>
</comment>
<gene>
    <name evidence="8" type="ORF">AB8O55_18670</name>
</gene>
<organism evidence="8 9">
    <name type="scientific">Saccharopolyspora cebuensis</name>
    <dbReference type="NCBI Taxonomy" id="418759"/>
    <lineage>
        <taxon>Bacteria</taxon>
        <taxon>Bacillati</taxon>
        <taxon>Actinomycetota</taxon>
        <taxon>Actinomycetes</taxon>
        <taxon>Pseudonocardiales</taxon>
        <taxon>Pseudonocardiaceae</taxon>
        <taxon>Saccharopolyspora</taxon>
    </lineage>
</organism>
<evidence type="ECO:0000256" key="1">
    <source>
        <dbReference type="ARBA" id="ARBA00004141"/>
    </source>
</evidence>
<keyword evidence="5 7" id="KW-1133">Transmembrane helix</keyword>
<evidence type="ECO:0000256" key="7">
    <source>
        <dbReference type="SAM" id="Phobius"/>
    </source>
</evidence>
<evidence type="ECO:0000256" key="4">
    <source>
        <dbReference type="ARBA" id="ARBA00022692"/>
    </source>
</evidence>
<protein>
    <submittedName>
        <fullName evidence="8">AEC family transporter</fullName>
    </submittedName>
</protein>
<feature type="transmembrane region" description="Helical" evidence="7">
    <location>
        <begin position="157"/>
        <end position="180"/>
    </location>
</feature>
<dbReference type="InterPro" id="IPR004776">
    <property type="entry name" value="Mem_transp_PIN-like"/>
</dbReference>
<sequence length="307" mass="31639">MSGVLTGFGVIAVIIVVGYALGRLGTLGDSGREVLTRLSFFVATPALLFAMLAESDLSVLISAPLVVSALSTFLVAGLFVLVAALRRWNIRRATIGALCSSYVNAGNLGIPIAVYVLGDASLIAPVMLFQLLVLTPIALTVMDAAREGPPPPWWRRVLAPFSNPIVIASLAGVGTAALGWRVPTALAEPLTLIGQLAVPSVLLAFGISLHGSPLPGVGEERGPVLVSVVLKSFGHPVAAWAIGAGLFGLTGASLFAVVVISALPAAQNLFTYASRYQAGVRLARESILLSTVLSVPVIFTVSALLGV</sequence>
<dbReference type="Proteomes" id="UP001564626">
    <property type="component" value="Unassembled WGS sequence"/>
</dbReference>
<keyword evidence="4 7" id="KW-0812">Transmembrane</keyword>